<dbReference type="EMBL" id="HG937692">
    <property type="protein sequence ID" value="CDP36327.1"/>
    <property type="molecule type" value="Genomic_DNA"/>
</dbReference>
<evidence type="ECO:0000313" key="2">
    <source>
        <dbReference type="EMBL" id="CDP36327.1"/>
    </source>
</evidence>
<dbReference type="PhylomeDB" id="A0A060TBQ8"/>
<reference evidence="2" key="2">
    <citation type="submission" date="2014-06" db="EMBL/GenBank/DDBJ databases">
        <title>The complete genome of Blastobotrys (Arxula) adeninivorans LS3 - a yeast of biotechnological interest.</title>
        <authorList>
            <person name="Kunze G."/>
            <person name="Gaillardin C."/>
            <person name="Czernicka M."/>
            <person name="Durrens P."/>
            <person name="Martin T."/>
            <person name="Boer E."/>
            <person name="Gabaldon T."/>
            <person name="Cruz J."/>
            <person name="Talla E."/>
            <person name="Marck C."/>
            <person name="Goffeau A."/>
            <person name="Barbe V."/>
            <person name="Baret P."/>
            <person name="Baronian K."/>
            <person name="Beier S."/>
            <person name="Bleykasten C."/>
            <person name="Bode R."/>
            <person name="Casaregola S."/>
            <person name="Despons L."/>
            <person name="Fairhead C."/>
            <person name="Giersberg M."/>
            <person name="Gierski P."/>
            <person name="Hahnel U."/>
            <person name="Hartmann A."/>
            <person name="Jankowska D."/>
            <person name="Jubin C."/>
            <person name="Jung P."/>
            <person name="Lafontaine I."/>
            <person name="Leh-Louis V."/>
            <person name="Lemaire M."/>
            <person name="Marcet-Houben M."/>
            <person name="Mascher M."/>
            <person name="Morel G."/>
            <person name="Richard G.-F."/>
            <person name="Riechen J."/>
            <person name="Sacerdot C."/>
            <person name="Sarkar A."/>
            <person name="Savel G."/>
            <person name="Schacherer J."/>
            <person name="Sherman D."/>
            <person name="Straub M.-L."/>
            <person name="Stein N."/>
            <person name="Thierry A."/>
            <person name="Trautwein-Schult A."/>
            <person name="Westhof E."/>
            <person name="Worch S."/>
            <person name="Dujon B."/>
            <person name="Souciet J.-L."/>
            <person name="Wincker P."/>
            <person name="Scholz U."/>
            <person name="Neuveglise N."/>
        </authorList>
    </citation>
    <scope>NUCLEOTIDE SEQUENCE</scope>
    <source>
        <strain evidence="2">LS3</strain>
    </source>
</reference>
<reference evidence="2" key="1">
    <citation type="submission" date="2014-02" db="EMBL/GenBank/DDBJ databases">
        <authorList>
            <person name="Genoscope - CEA"/>
        </authorList>
    </citation>
    <scope>NUCLEOTIDE SEQUENCE</scope>
    <source>
        <strain evidence="2">LS3</strain>
    </source>
</reference>
<feature type="region of interest" description="Disordered" evidence="1">
    <location>
        <begin position="606"/>
        <end position="645"/>
    </location>
</feature>
<name>A0A060TBQ8_BLAAD</name>
<accession>A0A060TBQ8</accession>
<dbReference type="AlphaFoldDB" id="A0A060TBQ8"/>
<feature type="compositionally biased region" description="Basic residues" evidence="1">
    <location>
        <begin position="632"/>
        <end position="645"/>
    </location>
</feature>
<evidence type="ECO:0000256" key="1">
    <source>
        <dbReference type="SAM" id="MobiDB-lite"/>
    </source>
</evidence>
<sequence>MDRNQYSKRITEMYGPSLHSPDTESSSEDGCSTLRTMLGNANTCPLFVSPSNKKPSDRIAPYLNVIFPNVPERARQNNILLTTKELHWLDYYIDKFDYYCDDYDVTILIDGGASIEEEIQRTATNLDLKYRSVRQAWDSYVIVRMSSTRNYAAGNLLMDAISSENFRYWQRLDGPWWAAEVESGSICTFFDRFPQLRPSRDTKVTKDMVCKIKKCDDGSTLSWSDRICEALGISPAPTFAVECSISYDCRMLFYECIVWIVGALIQVNTVIGVNSSPDTYSVDILNFDLTVNRMMKLASDLEGEQHAAKRAVLYQVACMKSSVQILQLKLLHYLCSQGVNTERITKQDVDSVNLLLQEDIERAIELCPILGIRPLELRRFPVISVDQFHPFLNDIKADITYYEKVLTELEDFKLQMCPQEAIAQCAHLLMSHTKPLTFGPISNHFTPDPGVKVKIPIRALAGIGNGHVEISSDGLRRYLHGLTPYKYIEEQTYTYSPIPLEWINDPEGLAKDRCIPVEQMDSANYNPRMTLSGKIKFRYLTSQALQYIAQTRYGASDFNDREWVIWTLLRSQAQEQTKRALSTNKEFRNKVQQQLGHPWRWTGFVTNRLPPSAPRNTPMRSTSRGTHARTFSTRRRGTVRPKSSSRRICGASWTTMYRLRRH</sequence>
<protein>
    <submittedName>
        <fullName evidence="2">ARAD1B10406p</fullName>
    </submittedName>
</protein>
<feature type="compositionally biased region" description="Polar residues" evidence="1">
    <location>
        <begin position="614"/>
        <end position="631"/>
    </location>
</feature>
<organism evidence="2">
    <name type="scientific">Blastobotrys adeninivorans</name>
    <name type="common">Yeast</name>
    <name type="synonym">Arxula adeninivorans</name>
    <dbReference type="NCBI Taxonomy" id="409370"/>
    <lineage>
        <taxon>Eukaryota</taxon>
        <taxon>Fungi</taxon>
        <taxon>Dikarya</taxon>
        <taxon>Ascomycota</taxon>
        <taxon>Saccharomycotina</taxon>
        <taxon>Dipodascomycetes</taxon>
        <taxon>Dipodascales</taxon>
        <taxon>Trichomonascaceae</taxon>
        <taxon>Blastobotrys</taxon>
    </lineage>
</organism>
<proteinExistence type="predicted"/>
<gene>
    <name evidence="2" type="ORF">GNLVRS02_ARAD1B10406g</name>
</gene>